<evidence type="ECO:0000313" key="1">
    <source>
        <dbReference type="Proteomes" id="UP000887579"/>
    </source>
</evidence>
<evidence type="ECO:0000313" key="2">
    <source>
        <dbReference type="WBParaSite" id="ES5_v2.g12621.t1"/>
    </source>
</evidence>
<accession>A0AC34F680</accession>
<protein>
    <submittedName>
        <fullName evidence="2">Uncharacterized protein</fullName>
    </submittedName>
</protein>
<reference evidence="2" key="1">
    <citation type="submission" date="2022-11" db="UniProtKB">
        <authorList>
            <consortium name="WormBaseParasite"/>
        </authorList>
    </citation>
    <scope>IDENTIFICATION</scope>
</reference>
<sequence length="464" mass="53955">MGRNSLAEVNEKLTYEKDALQKASCDLLAKIERVETRLTEEDGKKNVNEQIERLTQEISRLHAELGQSQKQLKEVLNFNDFLQNEKKTSTKEIGRLNDVIYSLSNSGVDRKVHEDAVKELKQKDINYKNLQAHLHRTQKDWKAAEQLNRAKFDEKISECNKMEEKLKASAAKINELQSKHDRIVQQNENNTLILENQIKQLQQTVETSLEQNGKVTAELEEIKHHLNKMMYKRNSLAKMAKLCTIKSALFVKQKKAVKEAKMITEEIKRKKEENVKITIKADLSMIHEECEKKIDKLTADLMKEKVKSEAAEKKLKEHIDKKQKLVCRAQSANVNMDEVKEILEIVSPPAKKRQRTSDQQQPLQHSSSAPSTSKSLMQQPQQQNYVYDNNHQMPPLFYPHYFPQQSYHPHPLLQQYTQQNFVYHHPQQQHLHHLNNNVSMGQPRPMHPGMNFNRSSAPQPPPSY</sequence>
<dbReference type="WBParaSite" id="ES5_v2.g12621.t1">
    <property type="protein sequence ID" value="ES5_v2.g12621.t1"/>
    <property type="gene ID" value="ES5_v2.g12621"/>
</dbReference>
<proteinExistence type="predicted"/>
<organism evidence="1 2">
    <name type="scientific">Panagrolaimus sp. ES5</name>
    <dbReference type="NCBI Taxonomy" id="591445"/>
    <lineage>
        <taxon>Eukaryota</taxon>
        <taxon>Metazoa</taxon>
        <taxon>Ecdysozoa</taxon>
        <taxon>Nematoda</taxon>
        <taxon>Chromadorea</taxon>
        <taxon>Rhabditida</taxon>
        <taxon>Tylenchina</taxon>
        <taxon>Panagrolaimomorpha</taxon>
        <taxon>Panagrolaimoidea</taxon>
        <taxon>Panagrolaimidae</taxon>
        <taxon>Panagrolaimus</taxon>
    </lineage>
</organism>
<name>A0AC34F680_9BILA</name>
<dbReference type="Proteomes" id="UP000887579">
    <property type="component" value="Unplaced"/>
</dbReference>